<protein>
    <recommendedName>
        <fullName evidence="3">Helicase XPB/Ssl2 N-terminal domain-containing protein</fullName>
    </recommendedName>
</protein>
<organism evidence="1 2">
    <name type="scientific">Candidatus Accumulibacter affinis</name>
    <dbReference type="NCBI Taxonomy" id="2954384"/>
    <lineage>
        <taxon>Bacteria</taxon>
        <taxon>Pseudomonadati</taxon>
        <taxon>Pseudomonadota</taxon>
        <taxon>Betaproteobacteria</taxon>
        <taxon>Candidatus Accumulibacter</taxon>
    </lineage>
</organism>
<dbReference type="AlphaFoldDB" id="A0A935TGA9"/>
<sequence>MKVHEHLNALTVHELTQRRSLALSGDRSTRKADIVETLAHYLLSGDLGGVWARLSEIEISAIAEAVHNWGGWFDAQRFHARYGKVPTYLGARRYGLSTKPAEPPSVLPLFFYSGAIPDDLQPRLARLVPRPAELAIETLRDEDLPATLPSHVTGRKSEPLRRVATEALVRHDLPAVLRLIGQGGIAVGPKTGVPGAAAVAKLEAILLGGDWYQPEDDLRSANWAGGAIRPIRPFAWPLLLQVGGLAKMDGSKLALTARGSKALSQPLAEVVPQLFARWQAKGSPDELRRVDLIKGQTSRSAQLSAVADRRLVIADALIDCCPVGRWIAIGELFRQMLFRGHEFDVTHNAWGLYFGDPNYGSLGAQGCAGFQILQGRYVLVYLFEYLATLGMLDVAYTTPYHVRPDYSGAWGTDEFLFLSRYDGLRYVRLNALGAFCLGMTPNYCPSVDKKPPLLAAESDLGLTLLRDPEPAERLLLEQIAKPLSANRWLLDPDALLKQSAEADERQRIRDFLTAAFDGDLPTDFRQLLDSIDERATALVDAGSARLIRCKDAAIAALLGADPSTAAHCVRAGDRLVCVPEQRLAAFRKGIAKLGLVLPETPLG</sequence>
<evidence type="ECO:0000313" key="2">
    <source>
        <dbReference type="Proteomes" id="UP000706151"/>
    </source>
</evidence>
<dbReference type="Proteomes" id="UP000706151">
    <property type="component" value="Unassembled WGS sequence"/>
</dbReference>
<comment type="caution">
    <text evidence="1">The sequence shown here is derived from an EMBL/GenBank/DDBJ whole genome shotgun (WGS) entry which is preliminary data.</text>
</comment>
<dbReference type="EMBL" id="JADJOT010000006">
    <property type="protein sequence ID" value="MBK7953690.1"/>
    <property type="molecule type" value="Genomic_DNA"/>
</dbReference>
<reference evidence="1 2" key="1">
    <citation type="submission" date="2020-10" db="EMBL/GenBank/DDBJ databases">
        <title>Connecting structure to function with the recovery of over 1000 high-quality activated sludge metagenome-assembled genomes encoding full-length rRNA genes using long-read sequencing.</title>
        <authorList>
            <person name="Singleton C.M."/>
            <person name="Petriglieri F."/>
            <person name="Kristensen J.M."/>
            <person name="Kirkegaard R.H."/>
            <person name="Michaelsen T.Y."/>
            <person name="Andersen M.H."/>
            <person name="Karst S.M."/>
            <person name="Dueholm M.S."/>
            <person name="Nielsen P.H."/>
            <person name="Albertsen M."/>
        </authorList>
    </citation>
    <scope>NUCLEOTIDE SEQUENCE [LARGE SCALE GENOMIC DNA]</scope>
    <source>
        <strain evidence="1">Fred_18-Q3-R57-64_BAT3C.720</strain>
    </source>
</reference>
<accession>A0A935TGA9</accession>
<gene>
    <name evidence="1" type="ORF">IPK02_06805</name>
</gene>
<evidence type="ECO:0008006" key="3">
    <source>
        <dbReference type="Google" id="ProtNLM"/>
    </source>
</evidence>
<proteinExistence type="predicted"/>
<evidence type="ECO:0000313" key="1">
    <source>
        <dbReference type="EMBL" id="MBK7953690.1"/>
    </source>
</evidence>
<name>A0A935TGA9_9PROT</name>